<accession>M2NHJ0</accession>
<dbReference type="STRING" id="717646.M2NHJ0"/>
<dbReference type="OrthoDB" id="3539644at2759"/>
<evidence type="ECO:0000313" key="3">
    <source>
        <dbReference type="EMBL" id="EMC98819.1"/>
    </source>
</evidence>
<dbReference type="HOGENOM" id="CLU_561376_0_0_1"/>
<proteinExistence type="predicted"/>
<dbReference type="EMBL" id="KB445552">
    <property type="protein sequence ID" value="EMC98819.1"/>
    <property type="molecule type" value="Genomic_DNA"/>
</dbReference>
<evidence type="ECO:0000313" key="4">
    <source>
        <dbReference type="Proteomes" id="UP000011761"/>
    </source>
</evidence>
<keyword evidence="2" id="KW-0812">Transmembrane</keyword>
<evidence type="ECO:0000256" key="1">
    <source>
        <dbReference type="SAM" id="MobiDB-lite"/>
    </source>
</evidence>
<dbReference type="eggNOG" id="ENOG502SWJV">
    <property type="taxonomic scope" value="Eukaryota"/>
</dbReference>
<dbReference type="GeneID" id="19113434"/>
<evidence type="ECO:0000256" key="2">
    <source>
        <dbReference type="SAM" id="Phobius"/>
    </source>
</evidence>
<feature type="region of interest" description="Disordered" evidence="1">
    <location>
        <begin position="1"/>
        <end position="21"/>
    </location>
</feature>
<dbReference type="Proteomes" id="UP000011761">
    <property type="component" value="Unassembled WGS sequence"/>
</dbReference>
<protein>
    <recommendedName>
        <fullName evidence="5">Adhesin domain-containing protein</fullName>
    </recommendedName>
</protein>
<feature type="transmembrane region" description="Helical" evidence="2">
    <location>
        <begin position="33"/>
        <end position="57"/>
    </location>
</feature>
<sequence>MASQSANEEAQVPTEETPLLSNPRRAIRKPINWLTSILTLIVVLTVTAGVNSIPFVVGRIRYHDSPRPHLPPKPKLPPPPGDSNLNYTRHLVLPIGNISQPANVPVWTHINVLESLNGGWIKPVGNVRLARGDLQQASNFIARIDLAGPSQRAIDLVNIVQWSSGSRQSEEWLYISCKTYWAPGEEPHWDQTVRVDVTLFVKPFTNHQGRLTISTQHLNINVMSGLVFSTGVLTLISNRGSVNSDEAGPYFVMAETHLSTYGGPLTGIWRYPYKFFINTGDSPTNITLAASPRTQPWLRSGTITAQSLQGDININMPMDQMNLRTHSITIESQAGNIGGVLMVGPDTTIRTQGNGSLNVELVPYFLPSWDFISRQRVLHRGQLHTSTEAGSQRVVVVAPEWKSSESRTSLLSMDSYHQSGSGNLHLEYPHEWEGTALGTSRSGNMSITGAELAGEGGSVAIGRRGWGNGTRLTFATDSGNGRLILN</sequence>
<dbReference type="KEGG" id="bcom:BAUCODRAFT_381002"/>
<keyword evidence="2" id="KW-1133">Transmembrane helix</keyword>
<reference evidence="3 4" key="1">
    <citation type="journal article" date="2012" name="PLoS Pathog.">
        <title>Diverse lifestyles and strategies of plant pathogenesis encoded in the genomes of eighteen Dothideomycetes fungi.</title>
        <authorList>
            <person name="Ohm R.A."/>
            <person name="Feau N."/>
            <person name="Henrissat B."/>
            <person name="Schoch C.L."/>
            <person name="Horwitz B.A."/>
            <person name="Barry K.W."/>
            <person name="Condon B.J."/>
            <person name="Copeland A.C."/>
            <person name="Dhillon B."/>
            <person name="Glaser F."/>
            <person name="Hesse C.N."/>
            <person name="Kosti I."/>
            <person name="LaButti K."/>
            <person name="Lindquist E.A."/>
            <person name="Lucas S."/>
            <person name="Salamov A.A."/>
            <person name="Bradshaw R.E."/>
            <person name="Ciuffetti L."/>
            <person name="Hamelin R.C."/>
            <person name="Kema G.H.J."/>
            <person name="Lawrence C."/>
            <person name="Scott J.A."/>
            <person name="Spatafora J.W."/>
            <person name="Turgeon B.G."/>
            <person name="de Wit P.J.G.M."/>
            <person name="Zhong S."/>
            <person name="Goodwin S.B."/>
            <person name="Grigoriev I.V."/>
        </authorList>
    </citation>
    <scope>NUCLEOTIDE SEQUENCE [LARGE SCALE GENOMIC DNA]</scope>
    <source>
        <strain evidence="3 4">UAMH 10762</strain>
    </source>
</reference>
<keyword evidence="4" id="KW-1185">Reference proteome</keyword>
<name>M2NHJ0_BAUPA</name>
<evidence type="ECO:0008006" key="5">
    <source>
        <dbReference type="Google" id="ProtNLM"/>
    </source>
</evidence>
<organism evidence="3 4">
    <name type="scientific">Baudoinia panamericana (strain UAMH 10762)</name>
    <name type="common">Angels' share fungus</name>
    <name type="synonym">Baudoinia compniacensis (strain UAMH 10762)</name>
    <dbReference type="NCBI Taxonomy" id="717646"/>
    <lineage>
        <taxon>Eukaryota</taxon>
        <taxon>Fungi</taxon>
        <taxon>Dikarya</taxon>
        <taxon>Ascomycota</taxon>
        <taxon>Pezizomycotina</taxon>
        <taxon>Dothideomycetes</taxon>
        <taxon>Dothideomycetidae</taxon>
        <taxon>Mycosphaerellales</taxon>
        <taxon>Teratosphaeriaceae</taxon>
        <taxon>Baudoinia</taxon>
    </lineage>
</organism>
<dbReference type="RefSeq" id="XP_007673958.1">
    <property type="nucleotide sequence ID" value="XM_007675768.1"/>
</dbReference>
<keyword evidence="2" id="KW-0472">Membrane</keyword>
<dbReference type="AlphaFoldDB" id="M2NHJ0"/>
<gene>
    <name evidence="3" type="ORF">BAUCODRAFT_381002</name>
</gene>